<evidence type="ECO:0000313" key="4">
    <source>
        <dbReference type="Proteomes" id="UP000887574"/>
    </source>
</evidence>
<feature type="signal peptide" evidence="3">
    <location>
        <begin position="1"/>
        <end position="23"/>
    </location>
</feature>
<evidence type="ECO:0000256" key="1">
    <source>
        <dbReference type="SAM" id="Coils"/>
    </source>
</evidence>
<keyword evidence="3" id="KW-0732">Signal</keyword>
<sequence length="560" mass="61048">MNLFIFCVLLVALSNFNVLLTFGEKPVSDTDFNENAQKKHENGNEEDISLTSALTWRLLRKNICKNHQSSANGITWKVSTKTSKAGKIIVVFFKDQHGNLVQAQKWIKSKKIHVHIQNKEGLFIKLSGQSLDKGPSSASSFRLFIGDKAGNHVKEFESSKKRRVKYLDVDAGEDVENSYTIQFKNLKAIGKGGWCSKCNAKKSSKISSSSSSKIGFQWVGFGPAGFGFGSPQPTRDCGCEKHEQGEELGLDFDLFKEDGGSSALEGKHLAVAAFQVVRVGLKEAFLKCLVAGVVEEGKSTTNSVIAVDGTIHTDLVLAVVVVVLLTKVEVMDLVEVVVEATDSVVVVVMKVAVEEAVINLDLITIMVILALEVIEAEEAKGIISMEVAMEAADIILVAANLVAQKRVKTLKLWSSRVETGRLGGRTKAAKSQALKEKLRNARNKIGSNIIDQAPNLPTLKPLTLRRQIDKLREQLATSEAEKADLKEKLSATNADLTALKVENDRLKETELAAAKAIEEKKALVVNLQDIVSDKRIEAFGRAKGPARQSVLGDNSTEEAQ</sequence>
<protein>
    <submittedName>
        <fullName evidence="5">Uncharacterized protein</fullName>
    </submittedName>
</protein>
<dbReference type="AlphaFoldDB" id="A0A915CWL4"/>
<feature type="region of interest" description="Disordered" evidence="2">
    <location>
        <begin position="541"/>
        <end position="560"/>
    </location>
</feature>
<organism evidence="4 5">
    <name type="scientific">Ditylenchus dipsaci</name>
    <dbReference type="NCBI Taxonomy" id="166011"/>
    <lineage>
        <taxon>Eukaryota</taxon>
        <taxon>Metazoa</taxon>
        <taxon>Ecdysozoa</taxon>
        <taxon>Nematoda</taxon>
        <taxon>Chromadorea</taxon>
        <taxon>Rhabditida</taxon>
        <taxon>Tylenchina</taxon>
        <taxon>Tylenchomorpha</taxon>
        <taxon>Sphaerularioidea</taxon>
        <taxon>Anguinidae</taxon>
        <taxon>Anguininae</taxon>
        <taxon>Ditylenchus</taxon>
    </lineage>
</organism>
<evidence type="ECO:0000256" key="2">
    <source>
        <dbReference type="SAM" id="MobiDB-lite"/>
    </source>
</evidence>
<evidence type="ECO:0000256" key="3">
    <source>
        <dbReference type="SAM" id="SignalP"/>
    </source>
</evidence>
<feature type="coiled-coil region" evidence="1">
    <location>
        <begin position="468"/>
        <end position="519"/>
    </location>
</feature>
<proteinExistence type="predicted"/>
<dbReference type="Proteomes" id="UP000887574">
    <property type="component" value="Unplaced"/>
</dbReference>
<reference evidence="5" key="1">
    <citation type="submission" date="2022-11" db="UniProtKB">
        <authorList>
            <consortium name="WormBaseParasite"/>
        </authorList>
    </citation>
    <scope>IDENTIFICATION</scope>
</reference>
<name>A0A915CWL4_9BILA</name>
<keyword evidence="4" id="KW-1185">Reference proteome</keyword>
<keyword evidence="1" id="KW-0175">Coiled coil</keyword>
<feature type="chain" id="PRO_5036780318" evidence="3">
    <location>
        <begin position="24"/>
        <end position="560"/>
    </location>
</feature>
<accession>A0A915CWL4</accession>
<dbReference type="WBParaSite" id="jg13120">
    <property type="protein sequence ID" value="jg13120"/>
    <property type="gene ID" value="jg13120"/>
</dbReference>
<evidence type="ECO:0000313" key="5">
    <source>
        <dbReference type="WBParaSite" id="jg13120"/>
    </source>
</evidence>